<dbReference type="AlphaFoldDB" id="A0A252AZ81"/>
<keyword evidence="1" id="KW-0812">Transmembrane</keyword>
<dbReference type="NCBIfam" id="NF038220">
    <property type="entry name" value="IcmT_TraK"/>
    <property type="match status" value="1"/>
</dbReference>
<feature type="transmembrane region" description="Helical" evidence="1">
    <location>
        <begin position="34"/>
        <end position="58"/>
    </location>
</feature>
<evidence type="ECO:0000256" key="1">
    <source>
        <dbReference type="SAM" id="Phobius"/>
    </source>
</evidence>
<protein>
    <submittedName>
        <fullName evidence="2">Type IV secretion protein IcmT</fullName>
    </submittedName>
</protein>
<organism evidence="2 3">
    <name type="scientific">Acetobacter orientalis</name>
    <dbReference type="NCBI Taxonomy" id="146474"/>
    <lineage>
        <taxon>Bacteria</taxon>
        <taxon>Pseudomonadati</taxon>
        <taxon>Pseudomonadota</taxon>
        <taxon>Alphaproteobacteria</taxon>
        <taxon>Acetobacterales</taxon>
        <taxon>Acetobacteraceae</taxon>
        <taxon>Acetobacter</taxon>
    </lineage>
</organism>
<dbReference type="InterPro" id="IPR047756">
    <property type="entry name" value="IcmT-like"/>
</dbReference>
<name>A0A252AZ81_9PROT</name>
<accession>A0A252AZ81</accession>
<dbReference type="RefSeq" id="WP_086658205.1">
    <property type="nucleotide sequence ID" value="NZ_JBDNWW010000030.1"/>
</dbReference>
<sequence length="82" mass="9793">MWRHSAKPVYFFVVDCRCLLGMVLWLAHMRLWTFITALVLTVLFGFFAWMGLTLPVAFRMARVLLIGPHRPRLPRWKQRDYA</sequence>
<evidence type="ECO:0000313" key="3">
    <source>
        <dbReference type="Proteomes" id="UP000194999"/>
    </source>
</evidence>
<gene>
    <name evidence="2" type="ORF">HK15_03235</name>
</gene>
<evidence type="ECO:0000313" key="2">
    <source>
        <dbReference type="EMBL" id="OUI97412.1"/>
    </source>
</evidence>
<keyword evidence="1" id="KW-1133">Transmembrane helix</keyword>
<comment type="caution">
    <text evidence="2">The sequence shown here is derived from an EMBL/GenBank/DDBJ whole genome shotgun (WGS) entry which is preliminary data.</text>
</comment>
<feature type="transmembrane region" description="Helical" evidence="1">
    <location>
        <begin position="9"/>
        <end position="28"/>
    </location>
</feature>
<reference evidence="2 3" key="1">
    <citation type="submission" date="2014-06" db="EMBL/GenBank/DDBJ databases">
        <authorList>
            <person name="Ju J."/>
            <person name="Zhang J."/>
        </authorList>
    </citation>
    <scope>NUCLEOTIDE SEQUENCE [LARGE SCALE GENOMIC DNA]</scope>
    <source>
        <strain evidence="2">DmW_048</strain>
    </source>
</reference>
<proteinExistence type="predicted"/>
<dbReference type="Proteomes" id="UP000194999">
    <property type="component" value="Unassembled WGS sequence"/>
</dbReference>
<dbReference type="EMBL" id="JOOY01000153">
    <property type="protein sequence ID" value="OUI97412.1"/>
    <property type="molecule type" value="Genomic_DNA"/>
</dbReference>
<keyword evidence="1" id="KW-0472">Membrane</keyword>